<keyword evidence="4" id="KW-1185">Reference proteome</keyword>
<dbReference type="EMBL" id="JBJDOT010000005">
    <property type="protein sequence ID" value="MFK3863254.1"/>
    <property type="molecule type" value="Genomic_DNA"/>
</dbReference>
<accession>A0ABW8KWN2</accession>
<keyword evidence="1" id="KW-1133">Transmembrane helix</keyword>
<dbReference type="InterPro" id="IPR052529">
    <property type="entry name" value="Bact_Transport_Assoc"/>
</dbReference>
<feature type="transmembrane region" description="Helical" evidence="1">
    <location>
        <begin position="293"/>
        <end position="311"/>
    </location>
</feature>
<proteinExistence type="predicted"/>
<keyword evidence="1" id="KW-0472">Membrane</keyword>
<feature type="transmembrane region" description="Helical" evidence="1">
    <location>
        <begin position="175"/>
        <end position="204"/>
    </location>
</feature>
<feature type="transmembrane region" description="Helical" evidence="1">
    <location>
        <begin position="323"/>
        <end position="345"/>
    </location>
</feature>
<organism evidence="3 4">
    <name type="scientific">Pseudoalteromonas rhizosphaerae</name>
    <dbReference type="NCBI Taxonomy" id="2518973"/>
    <lineage>
        <taxon>Bacteria</taxon>
        <taxon>Pseudomonadati</taxon>
        <taxon>Pseudomonadota</taxon>
        <taxon>Gammaproteobacteria</taxon>
        <taxon>Alteromonadales</taxon>
        <taxon>Pseudoalteromonadaceae</taxon>
        <taxon>Pseudoalteromonas</taxon>
    </lineage>
</organism>
<feature type="transmembrane region" description="Helical" evidence="1">
    <location>
        <begin position="12"/>
        <end position="35"/>
    </location>
</feature>
<feature type="transmembrane region" description="Helical" evidence="1">
    <location>
        <begin position="134"/>
        <end position="155"/>
    </location>
</feature>
<dbReference type="PANTHER" id="PTHR30590">
    <property type="entry name" value="INNER MEMBRANE PROTEIN"/>
    <property type="match status" value="1"/>
</dbReference>
<gene>
    <name evidence="3" type="ORF">ACI2JU_05115</name>
</gene>
<dbReference type="InterPro" id="IPR007349">
    <property type="entry name" value="DUF418"/>
</dbReference>
<dbReference type="RefSeq" id="WP_404674877.1">
    <property type="nucleotide sequence ID" value="NZ_JBJDOT010000005.1"/>
</dbReference>
<feature type="domain" description="DUF418" evidence="2">
    <location>
        <begin position="209"/>
        <end position="359"/>
    </location>
</feature>
<feature type="transmembrane region" description="Helical" evidence="1">
    <location>
        <begin position="254"/>
        <end position="272"/>
    </location>
</feature>
<dbReference type="Pfam" id="PF04235">
    <property type="entry name" value="DUF418"/>
    <property type="match status" value="1"/>
</dbReference>
<evidence type="ECO:0000313" key="4">
    <source>
        <dbReference type="Proteomes" id="UP001620262"/>
    </source>
</evidence>
<evidence type="ECO:0000313" key="3">
    <source>
        <dbReference type="EMBL" id="MFK3863254.1"/>
    </source>
</evidence>
<evidence type="ECO:0000259" key="2">
    <source>
        <dbReference type="Pfam" id="PF04235"/>
    </source>
</evidence>
<feature type="transmembrane region" description="Helical" evidence="1">
    <location>
        <begin position="107"/>
        <end position="122"/>
    </location>
</feature>
<name>A0ABW8KWN2_9GAMM</name>
<protein>
    <submittedName>
        <fullName evidence="3">DUF418 domain-containing protein</fullName>
    </submittedName>
</protein>
<comment type="caution">
    <text evidence="3">The sequence shown here is derived from an EMBL/GenBank/DDBJ whole genome shotgun (WGS) entry which is preliminary data.</text>
</comment>
<dbReference type="PANTHER" id="PTHR30590:SF2">
    <property type="entry name" value="INNER MEMBRANE PROTEIN"/>
    <property type="match status" value="1"/>
</dbReference>
<evidence type="ECO:0000256" key="1">
    <source>
        <dbReference type="SAM" id="Phobius"/>
    </source>
</evidence>
<reference evidence="3 4" key="1">
    <citation type="submission" date="2024-11" db="EMBL/GenBank/DDBJ databases">
        <title>The Natural Products Discovery Center: Release of the First 8490 Sequenced Strains for Exploring Actinobacteria Biosynthetic Diversity.</title>
        <authorList>
            <person name="Kalkreuter E."/>
            <person name="Kautsar S.A."/>
            <person name="Yang D."/>
            <person name="Bader C.D."/>
            <person name="Teijaro C.N."/>
            <person name="Fluegel L."/>
            <person name="Davis C.M."/>
            <person name="Simpson J.R."/>
            <person name="Lauterbach L."/>
            <person name="Steele A.D."/>
            <person name="Gui C."/>
            <person name="Meng S."/>
            <person name="Li G."/>
            <person name="Viehrig K."/>
            <person name="Ye F."/>
            <person name="Su P."/>
            <person name="Kiefer A.F."/>
            <person name="Nichols A."/>
            <person name="Cepeda A.J."/>
            <person name="Yan W."/>
            <person name="Fan B."/>
            <person name="Jiang Y."/>
            <person name="Adhikari A."/>
            <person name="Zheng C.-J."/>
            <person name="Schuster L."/>
            <person name="Cowan T.M."/>
            <person name="Smanski M.J."/>
            <person name="Chevrette M.G."/>
            <person name="De Carvalho L.P.S."/>
            <person name="Shen B."/>
        </authorList>
    </citation>
    <scope>NUCLEOTIDE SEQUENCE [LARGE SCALE GENOMIC DNA]</scope>
    <source>
        <strain evidence="3 4">NPDC078403</strain>
    </source>
</reference>
<dbReference type="Proteomes" id="UP001620262">
    <property type="component" value="Unassembled WGS sequence"/>
</dbReference>
<sequence>MRNQNMDVIRGLAVLGLMYMNAYSFGLFEFGYVPLQSPPFSDHVIQWVSLSVIDGRFRSLFCLLFGAGSYIQWQRYQQVEQLQKRLKVLAVFGLLHGFLLWAGDILFIYACAGWLVIQYLDASDEMLLKRGWQFLSLAAAITFLIALVDPTLTIYRDSADFLASYNASRGSALTIFVNNSVMFIVMLIALPLITLWMAAGLMLFGIYGYKNKLFETGLTKLSKIRVLAIALLLSAIRISFEYQSSLFISALKEPVSWFAALFTALLIIHFVVRLTTKHDFHFIALQRAGRLALTLYLMQTICLLVLFKVFYPHWVLSFNHLEYYVLVSGLVIFQLSFSVIYSRYFKQGPMEFIWRKYTNAA</sequence>
<keyword evidence="1" id="KW-0812">Transmembrane</keyword>
<feature type="transmembrane region" description="Helical" evidence="1">
    <location>
        <begin position="224"/>
        <end position="242"/>
    </location>
</feature>